<dbReference type="EMBL" id="CAJNON010000089">
    <property type="protein sequence ID" value="CAF0947270.1"/>
    <property type="molecule type" value="Genomic_DNA"/>
</dbReference>
<name>A0A814CVB2_9BILA</name>
<dbReference type="AlphaFoldDB" id="A0A814CVB2"/>
<dbReference type="OrthoDB" id="3009231at2759"/>
<dbReference type="Proteomes" id="UP000663891">
    <property type="component" value="Unassembled WGS sequence"/>
</dbReference>
<protein>
    <submittedName>
        <fullName evidence="1">Uncharacterized protein</fullName>
    </submittedName>
</protein>
<sequence>MSSISQYELLKQHGTFQDRLKYVLSLEDKNEIENYLRQSLTSSYDDLQMFVFLSTSTKNQKNLLEIIKIDSLPIKQRTIAAQNWIQLEKDEKEIFDFIIENVNDKNMPRSFKYRILQDLHRHKYLKKSSTFFYSLSSHLTKTYHHSQYNIDAHLLPFCTKDQVFDLLSRWSLKRLEQISCTSALVRYQPGAIIDLIRNDLNNKKSNHEKFRSYFRDNEKLFKAIAKKQPKELIRLTIEYLNQLEKHERFLPSIIESKKQYFFKKAPNEMIELITIVASNQPERKWFIDIVINKFIGKDIFIERLKKEGDESILKLLELYPELTTLLSVHLISQLEKKGIVEAGERLSFIRHQIMTQEVFDEFLSLFKQTDSDVNQRYENYPLFFQCAISTNAESVNKVLLWIEKRLTNEALYIIEEFLRKLKSANDIFQLEMLPNNFESIENIIDMALNHLDRSDNTLEIIIEYGILLLQRAEHYQNKTRRKRILGFATSILKKCYSYPASLTINGSSISELYPKTRNIIADILVADVYPQLVSKYMLTELNTSLKTCLDKAWRLPQIDIFINRFFTKTLPSSSTLQSVFPFGLKSTLVSYYIKNRATRFERVNYLINKLDKLFFLNPDVQKIAVRSQQHRQFIDQLIQDDKCVTAVKILKTQLKQGLSLKLIPKKLKLPGLHHDILWSLSYLLTGKQQEHIIKIILDDYFQDKEIGNYEKLASFRILRRLTHTYNITLEWFNEKQDSALSICNSTVTKTYRNRGAAAKPLDDIIICLPSTFDLAPQLLLQHFDLLLKKLNASNAKYVSDAILSISRRIPDEIFLEKYLDFIQNEQFQKLGTTANKELLRLLVEFVSNTNLVKLIIKPIWNNHPHQDVRACIILTLLNFLGKTFSDEDENIIWGILEEAAKDEYLPVIQALFAAQRGISRRSRFSKGKSGSQLSKLKSSSEETFERFVKKIQFKVLDHPTSLEARLWAWSNIDYKHCDMKKLYEKAQEECAHFDKEGNTLWEQAFEKMILIYKEEKTCSFDIIIDIIKKIMSRREDIDLNENGNGNDNRHDLPVYHRIQRILTILASHIKTFDEKKKVEFQSITPVILQFDKTLAYNLTIILIRIAESKEDLEDILQNLEQNLPDNYFEKTLIDLSSVINKGQSCRFIDQLNGNDKLQLAKWFIKDRNRTLFVFKFLLNLVFHESNANREECKNLLRQMRQSDNLCVRRQAMNYTVPWAEDGTLIKKHGF</sequence>
<evidence type="ECO:0000313" key="1">
    <source>
        <dbReference type="EMBL" id="CAF0947270.1"/>
    </source>
</evidence>
<organism evidence="1 2">
    <name type="scientific">Adineta steineri</name>
    <dbReference type="NCBI Taxonomy" id="433720"/>
    <lineage>
        <taxon>Eukaryota</taxon>
        <taxon>Metazoa</taxon>
        <taxon>Spiralia</taxon>
        <taxon>Gnathifera</taxon>
        <taxon>Rotifera</taxon>
        <taxon>Eurotatoria</taxon>
        <taxon>Bdelloidea</taxon>
        <taxon>Adinetida</taxon>
        <taxon>Adinetidae</taxon>
        <taxon>Adineta</taxon>
    </lineage>
</organism>
<evidence type="ECO:0000313" key="2">
    <source>
        <dbReference type="Proteomes" id="UP000663891"/>
    </source>
</evidence>
<proteinExistence type="predicted"/>
<reference evidence="1" key="1">
    <citation type="submission" date="2021-02" db="EMBL/GenBank/DDBJ databases">
        <authorList>
            <person name="Nowell W R."/>
        </authorList>
    </citation>
    <scope>NUCLEOTIDE SEQUENCE</scope>
</reference>
<comment type="caution">
    <text evidence="1">The sequence shown here is derived from an EMBL/GenBank/DDBJ whole genome shotgun (WGS) entry which is preliminary data.</text>
</comment>
<accession>A0A814CVB2</accession>
<gene>
    <name evidence="1" type="ORF">VCS650_LOCUS11859</name>
</gene>